<keyword evidence="1" id="KW-0472">Membrane</keyword>
<dbReference type="GO" id="GO:0016989">
    <property type="term" value="F:sigma factor antagonist activity"/>
    <property type="evidence" value="ECO:0007669"/>
    <property type="project" value="TreeGrafter"/>
</dbReference>
<dbReference type="AlphaFoldDB" id="A0A2S9J0P1"/>
<evidence type="ECO:0008006" key="6">
    <source>
        <dbReference type="Google" id="ProtNLM"/>
    </source>
</evidence>
<protein>
    <recommendedName>
        <fullName evidence="6">Anti-sigma factor</fullName>
    </recommendedName>
</protein>
<dbReference type="InterPro" id="IPR012373">
    <property type="entry name" value="Ferrdict_sens_TM"/>
</dbReference>
<feature type="transmembrane region" description="Helical" evidence="1">
    <location>
        <begin position="94"/>
        <end position="111"/>
    </location>
</feature>
<dbReference type="Pfam" id="PF16344">
    <property type="entry name" value="FecR_C"/>
    <property type="match status" value="1"/>
</dbReference>
<reference evidence="4 5" key="1">
    <citation type="submission" date="2018-02" db="EMBL/GenBank/DDBJ databases">
        <title>The draft genome of Sphingobacterium sp. 5JN-11.</title>
        <authorList>
            <person name="Liu L."/>
            <person name="Li L."/>
            <person name="Liang L."/>
            <person name="Zhang X."/>
            <person name="Wang T."/>
        </authorList>
    </citation>
    <scope>NUCLEOTIDE SEQUENCE [LARGE SCALE GENOMIC DNA]</scope>
    <source>
        <strain evidence="4 5">5JN-11</strain>
    </source>
</reference>
<evidence type="ECO:0000259" key="2">
    <source>
        <dbReference type="Pfam" id="PF04773"/>
    </source>
</evidence>
<evidence type="ECO:0000259" key="3">
    <source>
        <dbReference type="Pfam" id="PF16344"/>
    </source>
</evidence>
<feature type="domain" description="Protein FecR C-terminal" evidence="3">
    <location>
        <begin position="319"/>
        <end position="387"/>
    </location>
</feature>
<accession>A0A2S9J0P1</accession>
<name>A0A2S9J0P1_9SPHI</name>
<dbReference type="Pfam" id="PF04773">
    <property type="entry name" value="FecR"/>
    <property type="match status" value="1"/>
</dbReference>
<dbReference type="PANTHER" id="PTHR30273:SF2">
    <property type="entry name" value="PROTEIN FECR"/>
    <property type="match status" value="1"/>
</dbReference>
<gene>
    <name evidence="4" type="ORF">C5745_16240</name>
</gene>
<dbReference type="InterPro" id="IPR006860">
    <property type="entry name" value="FecR"/>
</dbReference>
<dbReference type="RefSeq" id="WP_105718063.1">
    <property type="nucleotide sequence ID" value="NZ_PVBQ01000015.1"/>
</dbReference>
<evidence type="ECO:0000256" key="1">
    <source>
        <dbReference type="SAM" id="Phobius"/>
    </source>
</evidence>
<dbReference type="InterPro" id="IPR032508">
    <property type="entry name" value="FecR_C"/>
</dbReference>
<dbReference type="Proteomes" id="UP000239711">
    <property type="component" value="Unassembled WGS sequence"/>
</dbReference>
<proteinExistence type="predicted"/>
<keyword evidence="1" id="KW-0812">Transmembrane</keyword>
<dbReference type="Gene3D" id="3.55.50.30">
    <property type="match status" value="1"/>
</dbReference>
<dbReference type="PANTHER" id="PTHR30273">
    <property type="entry name" value="PERIPLASMIC SIGNAL SENSOR AND SIGMA FACTOR ACTIVATOR FECR-RELATED"/>
    <property type="match status" value="1"/>
</dbReference>
<evidence type="ECO:0000313" key="5">
    <source>
        <dbReference type="Proteomes" id="UP000239711"/>
    </source>
</evidence>
<sequence>MNDFEKLVNTVFNYLFVKKDNTTSQSSLEDELDNLPPETRAIVERLEAKEILQESAAYSRFKKENDARRATVLRHIREQIGEDKSNNTIAFRRYLAAASAIVALGVCSFLFTPKLNNRHNSANQTAAHIIEPGSSRAVLTLSNGQVIQLDSIPGGIVINQGLHYADGRPIELSSVQPENMMATLQTPRGGEYVLTLSDGSRIHMNADSKLVYPITFHGKTREVTLDGEAFFEIASNKEKPFHVRTNNNEVVVLGTRFNIRSYQEETLSYVTLVEGRVRLQDGHDNPELTPGMQGISDGMATRVRSVNVEDFINWKNGLFVFQNENLEAVAAKISRWYDIEIEIASSAKQVRIWGSLSKYDTFDKVLDILQLIDNDLIINIDGRRVQIMK</sequence>
<feature type="domain" description="FecR protein" evidence="2">
    <location>
        <begin position="183"/>
        <end position="278"/>
    </location>
</feature>
<comment type="caution">
    <text evidence="4">The sequence shown here is derived from an EMBL/GenBank/DDBJ whole genome shotgun (WGS) entry which is preliminary data.</text>
</comment>
<keyword evidence="5" id="KW-1185">Reference proteome</keyword>
<evidence type="ECO:0000313" key="4">
    <source>
        <dbReference type="EMBL" id="PRD46330.1"/>
    </source>
</evidence>
<dbReference type="EMBL" id="PVBQ01000015">
    <property type="protein sequence ID" value="PRD46330.1"/>
    <property type="molecule type" value="Genomic_DNA"/>
</dbReference>
<keyword evidence="1" id="KW-1133">Transmembrane helix</keyword>
<organism evidence="4 5">
    <name type="scientific">Sphingobacterium haloxyli</name>
    <dbReference type="NCBI Taxonomy" id="2100533"/>
    <lineage>
        <taxon>Bacteria</taxon>
        <taxon>Pseudomonadati</taxon>
        <taxon>Bacteroidota</taxon>
        <taxon>Sphingobacteriia</taxon>
        <taxon>Sphingobacteriales</taxon>
        <taxon>Sphingobacteriaceae</taxon>
        <taxon>Sphingobacterium</taxon>
    </lineage>
</organism>
<dbReference type="OrthoDB" id="695923at2"/>
<dbReference type="Gene3D" id="2.60.120.1440">
    <property type="match status" value="1"/>
</dbReference>